<dbReference type="PROSITE" id="PS51352">
    <property type="entry name" value="THIOREDOXIN_2"/>
    <property type="match status" value="1"/>
</dbReference>
<dbReference type="EMBL" id="RHLK01000002">
    <property type="protein sequence ID" value="MVO98601.1"/>
    <property type="molecule type" value="Genomic_DNA"/>
</dbReference>
<evidence type="ECO:0000259" key="1">
    <source>
        <dbReference type="PROSITE" id="PS51352"/>
    </source>
</evidence>
<dbReference type="InterPro" id="IPR013766">
    <property type="entry name" value="Thioredoxin_domain"/>
</dbReference>
<keyword evidence="3" id="KW-1185">Reference proteome</keyword>
<dbReference type="Gene3D" id="3.40.30.10">
    <property type="entry name" value="Glutaredoxin"/>
    <property type="match status" value="1"/>
</dbReference>
<dbReference type="Proteomes" id="UP000490800">
    <property type="component" value="Unassembled WGS sequence"/>
</dbReference>
<evidence type="ECO:0000313" key="2">
    <source>
        <dbReference type="EMBL" id="MVO98601.1"/>
    </source>
</evidence>
<accession>A0A7X3FF84</accession>
<dbReference type="AlphaFoldDB" id="A0A7X3FF84"/>
<dbReference type="InterPro" id="IPR036249">
    <property type="entry name" value="Thioredoxin-like_sf"/>
</dbReference>
<dbReference type="OrthoDB" id="2738084at2"/>
<sequence>MTSTAKPARSSDSGLPLGAAVPALPEHIQAGAGYTYIQPDTIHLLLYTSVHCVHCIDLLPHLNKIAENYPSFSIQLFSTGDEGDHQSMSDYFGWDFPIYSMDQSDMNAYFEVTFLPFMILVDQTGTVAAKGVIYNADDFDQIMKSCRTLYPA</sequence>
<feature type="domain" description="Thioredoxin" evidence="1">
    <location>
        <begin position="15"/>
        <end position="148"/>
    </location>
</feature>
<protein>
    <recommendedName>
        <fullName evidence="1">Thioredoxin domain-containing protein</fullName>
    </recommendedName>
</protein>
<evidence type="ECO:0000313" key="3">
    <source>
        <dbReference type="Proteomes" id="UP000490800"/>
    </source>
</evidence>
<dbReference type="RefSeq" id="WP_157332952.1">
    <property type="nucleotide sequence ID" value="NZ_RHLK01000002.1"/>
</dbReference>
<organism evidence="2 3">
    <name type="scientific">Paenibacillus lutrae</name>
    <dbReference type="NCBI Taxonomy" id="2078573"/>
    <lineage>
        <taxon>Bacteria</taxon>
        <taxon>Bacillati</taxon>
        <taxon>Bacillota</taxon>
        <taxon>Bacilli</taxon>
        <taxon>Bacillales</taxon>
        <taxon>Paenibacillaceae</taxon>
        <taxon>Paenibacillus</taxon>
    </lineage>
</organism>
<name>A0A7X3FF84_9BACL</name>
<reference evidence="2 3" key="1">
    <citation type="journal article" date="2019" name="Microorganisms">
        <title>Paenibacillus lutrae sp. nov., A Chitinolytic Species Isolated from A River Otter in Castril Natural Park, Granada, Spain.</title>
        <authorList>
            <person name="Rodriguez M."/>
            <person name="Reina J.C."/>
            <person name="Bejar V."/>
            <person name="Llamas I."/>
        </authorList>
    </citation>
    <scope>NUCLEOTIDE SEQUENCE [LARGE SCALE GENOMIC DNA]</scope>
    <source>
        <strain evidence="2 3">N10</strain>
    </source>
</reference>
<dbReference type="SUPFAM" id="SSF52833">
    <property type="entry name" value="Thioredoxin-like"/>
    <property type="match status" value="1"/>
</dbReference>
<proteinExistence type="predicted"/>
<gene>
    <name evidence="2" type="ORF">EDM21_03470</name>
</gene>
<comment type="caution">
    <text evidence="2">The sequence shown here is derived from an EMBL/GenBank/DDBJ whole genome shotgun (WGS) entry which is preliminary data.</text>
</comment>